<organism evidence="1 2">
    <name type="scientific">Macroventuria anomochaeta</name>
    <dbReference type="NCBI Taxonomy" id="301207"/>
    <lineage>
        <taxon>Eukaryota</taxon>
        <taxon>Fungi</taxon>
        <taxon>Dikarya</taxon>
        <taxon>Ascomycota</taxon>
        <taxon>Pezizomycotina</taxon>
        <taxon>Dothideomycetes</taxon>
        <taxon>Pleosporomycetidae</taxon>
        <taxon>Pleosporales</taxon>
        <taxon>Pleosporineae</taxon>
        <taxon>Didymellaceae</taxon>
        <taxon>Macroventuria</taxon>
    </lineage>
</organism>
<comment type="caution">
    <text evidence="1">The sequence shown here is derived from an EMBL/GenBank/DDBJ whole genome shotgun (WGS) entry which is preliminary data.</text>
</comment>
<reference evidence="1" key="1">
    <citation type="journal article" date="2020" name="Stud. Mycol.">
        <title>101 Dothideomycetes genomes: a test case for predicting lifestyles and emergence of pathogens.</title>
        <authorList>
            <person name="Haridas S."/>
            <person name="Albert R."/>
            <person name="Binder M."/>
            <person name="Bloem J."/>
            <person name="Labutti K."/>
            <person name="Salamov A."/>
            <person name="Andreopoulos B."/>
            <person name="Baker S."/>
            <person name="Barry K."/>
            <person name="Bills G."/>
            <person name="Bluhm B."/>
            <person name="Cannon C."/>
            <person name="Castanera R."/>
            <person name="Culley D."/>
            <person name="Daum C."/>
            <person name="Ezra D."/>
            <person name="Gonzalez J."/>
            <person name="Henrissat B."/>
            <person name="Kuo A."/>
            <person name="Liang C."/>
            <person name="Lipzen A."/>
            <person name="Lutzoni F."/>
            <person name="Magnuson J."/>
            <person name="Mondo S."/>
            <person name="Nolan M."/>
            <person name="Ohm R."/>
            <person name="Pangilinan J."/>
            <person name="Park H.-J."/>
            <person name="Ramirez L."/>
            <person name="Alfaro M."/>
            <person name="Sun H."/>
            <person name="Tritt A."/>
            <person name="Yoshinaga Y."/>
            <person name="Zwiers L.-H."/>
            <person name="Turgeon B."/>
            <person name="Goodwin S."/>
            <person name="Spatafora J."/>
            <person name="Crous P."/>
            <person name="Grigoriev I."/>
        </authorList>
    </citation>
    <scope>NUCLEOTIDE SEQUENCE</scope>
    <source>
        <strain evidence="1">CBS 525.71</strain>
    </source>
</reference>
<proteinExistence type="predicted"/>
<name>A0ACB6RSE9_9PLEO</name>
<gene>
    <name evidence="1" type="ORF">BU25DRAFT_132743</name>
</gene>
<evidence type="ECO:0000313" key="2">
    <source>
        <dbReference type="Proteomes" id="UP000799754"/>
    </source>
</evidence>
<sequence>MRALLPVATAVFALTSVVQGLFGAKGKANAIADAQIHLYSFVSRDCTGEPYTSPYEMKQGECVNFHEAHSLKPRFRFDHADWVKEVNELRVNCKLETFSAYNCLEPNRTVRYRSDRSGHLPKNFNSCLVSRHQKDHHDSPESSDDEYSREHPFYSARFVCGKLENPEHLCTSTIEHTSWSIDSTYGAPHFAVHTATYTGSLSATTHVAARSAAVERFKPHRETKGVWMLHPWSQSVVCYSCYPKKDHDYRKIECRHGDDYPADCGAAPVVHRPTTTTTTSTTTATTTTHSTKKATAYTVSQYADYLHTSSSDSESDQEFAHLDIELSQKKSWHTPVKFGHPFIVGKYACADAEWEKRGQKGKEYIKIQHVHICDHKDRLDSQWIGLPETVVHTTHKTKTSTSTIQHTSTSTSTLTIRHDQL</sequence>
<dbReference type="Proteomes" id="UP000799754">
    <property type="component" value="Unassembled WGS sequence"/>
</dbReference>
<evidence type="ECO:0000313" key="1">
    <source>
        <dbReference type="EMBL" id="KAF2624709.1"/>
    </source>
</evidence>
<keyword evidence="2" id="KW-1185">Reference proteome</keyword>
<protein>
    <submittedName>
        <fullName evidence="1">Uncharacterized protein</fullName>
    </submittedName>
</protein>
<accession>A0ACB6RSE9</accession>
<dbReference type="EMBL" id="MU006729">
    <property type="protein sequence ID" value="KAF2624709.1"/>
    <property type="molecule type" value="Genomic_DNA"/>
</dbReference>